<name>A0A5N5WUQ5_9EURO</name>
<evidence type="ECO:0000313" key="2">
    <source>
        <dbReference type="Proteomes" id="UP000326565"/>
    </source>
</evidence>
<reference evidence="1 2" key="1">
    <citation type="submission" date="2019-04" db="EMBL/GenBank/DDBJ databases">
        <title>Friends and foes A comparative genomics study of 23 Aspergillus species from section Flavi.</title>
        <authorList>
            <consortium name="DOE Joint Genome Institute"/>
            <person name="Kjaerbolling I."/>
            <person name="Vesth T."/>
            <person name="Frisvad J.C."/>
            <person name="Nybo J.L."/>
            <person name="Theobald S."/>
            <person name="Kildgaard S."/>
            <person name="Isbrandt T."/>
            <person name="Kuo A."/>
            <person name="Sato A."/>
            <person name="Lyhne E.K."/>
            <person name="Kogle M.E."/>
            <person name="Wiebenga A."/>
            <person name="Kun R.S."/>
            <person name="Lubbers R.J."/>
            <person name="Makela M.R."/>
            <person name="Barry K."/>
            <person name="Chovatia M."/>
            <person name="Clum A."/>
            <person name="Daum C."/>
            <person name="Haridas S."/>
            <person name="He G."/>
            <person name="LaButti K."/>
            <person name="Lipzen A."/>
            <person name="Mondo S."/>
            <person name="Riley R."/>
            <person name="Salamov A."/>
            <person name="Simmons B.A."/>
            <person name="Magnuson J.K."/>
            <person name="Henrissat B."/>
            <person name="Mortensen U.H."/>
            <person name="Larsen T.O."/>
            <person name="Devries R.P."/>
            <person name="Grigoriev I.V."/>
            <person name="Machida M."/>
            <person name="Baker S.E."/>
            <person name="Andersen M.R."/>
        </authorList>
    </citation>
    <scope>NUCLEOTIDE SEQUENCE [LARGE SCALE GENOMIC DNA]</scope>
    <source>
        <strain evidence="1 2">CBS 151.66</strain>
    </source>
</reference>
<dbReference type="OrthoDB" id="5275938at2759"/>
<keyword evidence="2" id="KW-1185">Reference proteome</keyword>
<evidence type="ECO:0008006" key="3">
    <source>
        <dbReference type="Google" id="ProtNLM"/>
    </source>
</evidence>
<proteinExistence type="predicted"/>
<dbReference type="Proteomes" id="UP000326565">
    <property type="component" value="Unassembled WGS sequence"/>
</dbReference>
<protein>
    <recommendedName>
        <fullName evidence="3">BTB domain-containing protein</fullName>
    </recommendedName>
</protein>
<dbReference type="EMBL" id="ML732251">
    <property type="protein sequence ID" value="KAB8072253.1"/>
    <property type="molecule type" value="Genomic_DNA"/>
</dbReference>
<dbReference type="AlphaFoldDB" id="A0A5N5WUQ5"/>
<gene>
    <name evidence="1" type="ORF">BDV29DRAFT_158677</name>
</gene>
<accession>A0A5N5WUQ5</accession>
<organism evidence="1 2">
    <name type="scientific">Aspergillus leporis</name>
    <dbReference type="NCBI Taxonomy" id="41062"/>
    <lineage>
        <taxon>Eukaryota</taxon>
        <taxon>Fungi</taxon>
        <taxon>Dikarya</taxon>
        <taxon>Ascomycota</taxon>
        <taxon>Pezizomycotina</taxon>
        <taxon>Eurotiomycetes</taxon>
        <taxon>Eurotiomycetidae</taxon>
        <taxon>Eurotiales</taxon>
        <taxon>Aspergillaceae</taxon>
        <taxon>Aspergillus</taxon>
        <taxon>Aspergillus subgen. Circumdati</taxon>
    </lineage>
</organism>
<evidence type="ECO:0000313" key="1">
    <source>
        <dbReference type="EMBL" id="KAB8072253.1"/>
    </source>
</evidence>
<sequence>MSGTSNDRIYELDPKGNVTFVVADAPYASFLLGLCDKSDKGQSARNADHTNAADETVAHTTEFMARACLRIRKSSKRLLLASSQFRRTFRHNFLEGNTLRSAGQVEIPVEDGKAIHFLLLIILHRQIRFVPGRLAFHQLVEMAMLVGYYECYEVVERLSDRWISDNEVNDLLTRDPTSLPELLCISWVFQKSDIFKLVTKASPAPKQLQSHSKKATNPLKNNRCYRSFKTKMYLQGHRRPS</sequence>